<sequence length="220" mass="23314">MNTKNRVAIVTGGLSGIGKAIAERFLQDEMCVCIGARRADEPGLSAALKEQWGDKLWVSALDVADSASVEGFVARATKVFGKIDILANAAGIYREEQVAGHSDQLWDDTLNINLSGSFRMIRAVMPGMIAQKWGRIVNIASMAAHTGMAGNAAYCASKAGLLGLGRCVALEGAPHGITCNSISPTWVETEMLRSFMNSAADCDQARTSPSSTGKSSFRRA</sequence>
<dbReference type="Gene3D" id="3.40.50.720">
    <property type="entry name" value="NAD(P)-binding Rossmann-like Domain"/>
    <property type="match status" value="1"/>
</dbReference>
<dbReference type="Pfam" id="PF00106">
    <property type="entry name" value="adh_short"/>
    <property type="match status" value="1"/>
</dbReference>
<gene>
    <name evidence="3" type="ORF">EP867_15185</name>
</gene>
<dbReference type="Proteomes" id="UP000287168">
    <property type="component" value="Unassembled WGS sequence"/>
</dbReference>
<organism evidence="3 4">
    <name type="scientific">Falsigemmobacter intermedius</name>
    <dbReference type="NCBI Taxonomy" id="1553448"/>
    <lineage>
        <taxon>Bacteria</taxon>
        <taxon>Pseudomonadati</taxon>
        <taxon>Pseudomonadota</taxon>
        <taxon>Alphaproteobacteria</taxon>
        <taxon>Rhodobacterales</taxon>
        <taxon>Paracoccaceae</taxon>
        <taxon>Falsigemmobacter</taxon>
    </lineage>
</organism>
<evidence type="ECO:0000313" key="4">
    <source>
        <dbReference type="Proteomes" id="UP000287168"/>
    </source>
</evidence>
<dbReference type="PRINTS" id="PR00080">
    <property type="entry name" value="SDRFAMILY"/>
</dbReference>
<dbReference type="PANTHER" id="PTHR42879:SF2">
    <property type="entry name" value="3-OXOACYL-[ACYL-CARRIER-PROTEIN] REDUCTASE FABG"/>
    <property type="match status" value="1"/>
</dbReference>
<dbReference type="GO" id="GO:0032787">
    <property type="term" value="P:monocarboxylic acid metabolic process"/>
    <property type="evidence" value="ECO:0007669"/>
    <property type="project" value="UniProtKB-ARBA"/>
</dbReference>
<dbReference type="InterPro" id="IPR036291">
    <property type="entry name" value="NAD(P)-bd_dom_sf"/>
</dbReference>
<evidence type="ECO:0000256" key="2">
    <source>
        <dbReference type="RuleBase" id="RU000363"/>
    </source>
</evidence>
<dbReference type="FunFam" id="3.40.50.720:FF:000084">
    <property type="entry name" value="Short-chain dehydrogenase reductase"/>
    <property type="match status" value="1"/>
</dbReference>
<accession>A0A444M8T5</accession>
<dbReference type="PRINTS" id="PR00081">
    <property type="entry name" value="GDHRDH"/>
</dbReference>
<dbReference type="OrthoDB" id="9793325at2"/>
<comment type="similarity">
    <text evidence="1 2">Belongs to the short-chain dehydrogenases/reductases (SDR) family.</text>
</comment>
<dbReference type="CDD" id="cd05233">
    <property type="entry name" value="SDR_c"/>
    <property type="match status" value="1"/>
</dbReference>
<dbReference type="RefSeq" id="WP_128490332.1">
    <property type="nucleotide sequence ID" value="NZ_JBHLXB010000152.1"/>
</dbReference>
<dbReference type="PANTHER" id="PTHR42879">
    <property type="entry name" value="3-OXOACYL-(ACYL-CARRIER-PROTEIN) REDUCTASE"/>
    <property type="match status" value="1"/>
</dbReference>
<dbReference type="SUPFAM" id="SSF51735">
    <property type="entry name" value="NAD(P)-binding Rossmann-fold domains"/>
    <property type="match status" value="1"/>
</dbReference>
<proteinExistence type="inferred from homology"/>
<evidence type="ECO:0000313" key="3">
    <source>
        <dbReference type="EMBL" id="RWY38877.1"/>
    </source>
</evidence>
<reference evidence="3 4" key="1">
    <citation type="journal article" date="2015" name="Int. J. Syst. Evol. Microbiol.">
        <title>Gemmobacter intermedius sp. nov., isolated from a white stork (Ciconia ciconia).</title>
        <authorList>
            <person name="Kampfer P."/>
            <person name="Jerzak L."/>
            <person name="Wilharm G."/>
            <person name="Golke J."/>
            <person name="Busse H.J."/>
            <person name="Glaeser S.P."/>
        </authorList>
    </citation>
    <scope>NUCLEOTIDE SEQUENCE [LARGE SCALE GENOMIC DNA]</scope>
    <source>
        <strain evidence="3 4">119/4</strain>
    </source>
</reference>
<dbReference type="EMBL" id="SBLC01000028">
    <property type="protein sequence ID" value="RWY38877.1"/>
    <property type="molecule type" value="Genomic_DNA"/>
</dbReference>
<dbReference type="InterPro" id="IPR050259">
    <property type="entry name" value="SDR"/>
</dbReference>
<dbReference type="AlphaFoldDB" id="A0A444M8T5"/>
<dbReference type="InterPro" id="IPR002347">
    <property type="entry name" value="SDR_fam"/>
</dbReference>
<name>A0A444M8T5_9RHOB</name>
<keyword evidence="4" id="KW-1185">Reference proteome</keyword>
<dbReference type="PROSITE" id="PS00061">
    <property type="entry name" value="ADH_SHORT"/>
    <property type="match status" value="1"/>
</dbReference>
<evidence type="ECO:0000256" key="1">
    <source>
        <dbReference type="ARBA" id="ARBA00006484"/>
    </source>
</evidence>
<protein>
    <submittedName>
        <fullName evidence="3">SDR family oxidoreductase</fullName>
    </submittedName>
</protein>
<comment type="caution">
    <text evidence="3">The sequence shown here is derived from an EMBL/GenBank/DDBJ whole genome shotgun (WGS) entry which is preliminary data.</text>
</comment>
<dbReference type="InterPro" id="IPR020904">
    <property type="entry name" value="Sc_DH/Rdtase_CS"/>
</dbReference>